<reference evidence="3" key="1">
    <citation type="submission" date="2023-03" db="EMBL/GenBank/DDBJ databases">
        <title>Massive genome expansion in bonnet fungi (Mycena s.s.) driven by repeated elements and novel gene families across ecological guilds.</title>
        <authorList>
            <consortium name="Lawrence Berkeley National Laboratory"/>
            <person name="Harder C.B."/>
            <person name="Miyauchi S."/>
            <person name="Viragh M."/>
            <person name="Kuo A."/>
            <person name="Thoen E."/>
            <person name="Andreopoulos B."/>
            <person name="Lu D."/>
            <person name="Skrede I."/>
            <person name="Drula E."/>
            <person name="Henrissat B."/>
            <person name="Morin E."/>
            <person name="Kohler A."/>
            <person name="Barry K."/>
            <person name="LaButti K."/>
            <person name="Morin E."/>
            <person name="Salamov A."/>
            <person name="Lipzen A."/>
            <person name="Mereny Z."/>
            <person name="Hegedus B."/>
            <person name="Baldrian P."/>
            <person name="Stursova M."/>
            <person name="Weitz H."/>
            <person name="Taylor A."/>
            <person name="Grigoriev I.V."/>
            <person name="Nagy L.G."/>
            <person name="Martin F."/>
            <person name="Kauserud H."/>
        </authorList>
    </citation>
    <scope>NUCLEOTIDE SEQUENCE</scope>
    <source>
        <strain evidence="3">CBHHK002</strain>
    </source>
</reference>
<feature type="coiled-coil region" evidence="1">
    <location>
        <begin position="36"/>
        <end position="70"/>
    </location>
</feature>
<accession>A0AAD7AB93</accession>
<keyword evidence="1" id="KW-0175">Coiled coil</keyword>
<dbReference type="Proteomes" id="UP001218218">
    <property type="component" value="Unassembled WGS sequence"/>
</dbReference>
<dbReference type="EMBL" id="JARIHO010000010">
    <property type="protein sequence ID" value="KAJ7354156.1"/>
    <property type="molecule type" value="Genomic_DNA"/>
</dbReference>
<dbReference type="AlphaFoldDB" id="A0AAD7AB93"/>
<evidence type="ECO:0000313" key="3">
    <source>
        <dbReference type="EMBL" id="KAJ7354156.1"/>
    </source>
</evidence>
<comment type="caution">
    <text evidence="3">The sequence shown here is derived from an EMBL/GenBank/DDBJ whole genome shotgun (WGS) entry which is preliminary data.</text>
</comment>
<proteinExistence type="predicted"/>
<keyword evidence="4" id="KW-1185">Reference proteome</keyword>
<feature type="domain" description="F-box" evidence="2">
    <location>
        <begin position="82"/>
        <end position="147"/>
    </location>
</feature>
<gene>
    <name evidence="3" type="ORF">DFH08DRAFT_41340</name>
</gene>
<name>A0AAD7AB93_9AGAR</name>
<dbReference type="InterPro" id="IPR036047">
    <property type="entry name" value="F-box-like_dom_sf"/>
</dbReference>
<dbReference type="InterPro" id="IPR001810">
    <property type="entry name" value="F-box_dom"/>
</dbReference>
<dbReference type="Gene3D" id="1.20.1280.50">
    <property type="match status" value="1"/>
</dbReference>
<protein>
    <recommendedName>
        <fullName evidence="2">F-box domain-containing protein</fullName>
    </recommendedName>
</protein>
<evidence type="ECO:0000256" key="1">
    <source>
        <dbReference type="SAM" id="Coils"/>
    </source>
</evidence>
<sequence>MSTDSTNPFEDSRKALINDLIRSHYQLPPEELSSLLASLSGQLSRCDEELARLRARIDELEIHRAVLQEQYDSCQSFFAPVRRLPSEIVAEIFALAAVNPEPTADTPPSLPLLQRLAHPQLLVLSRVCARWHSIALGTPSLWTKIHLHDTAFWSAPGIAERAMELLQSALARSGNFPLTVIVTNTTNMWSHRPALELLAQHSARWRVARFRCPASDFQFLAAAKGNLALLENIEVATNASESLPVALFEVAPRLRRFAMAQPLGPHVSTPPLDQILNLRCFNLASTDIADTVSAMSDLSGSNSFSLHFYLDDWSRSAHPDLAITHTSSDVGRPAIELTGEFFKHHCQQALGSIFAGLTLPRLEGLTFESENYPRFPLVWPHAQFLALCQRSSFHAHLQSLSLHHVHITEPQLLQCLAVLPALTALSIADHERIRMRGVNLDLISNTLLVALTSTPAAPCLIPQLQTLSLRSRLRFNDRMFLDMVLSRLQPGRRFECGLWIVPHGTASRRMDDEVVVRLRELVVQGDLTMSLLGSQ</sequence>
<evidence type="ECO:0000313" key="4">
    <source>
        <dbReference type="Proteomes" id="UP001218218"/>
    </source>
</evidence>
<dbReference type="SUPFAM" id="SSF81383">
    <property type="entry name" value="F-box domain"/>
    <property type="match status" value="1"/>
</dbReference>
<dbReference type="Pfam" id="PF12937">
    <property type="entry name" value="F-box-like"/>
    <property type="match status" value="1"/>
</dbReference>
<evidence type="ECO:0000259" key="2">
    <source>
        <dbReference type="Pfam" id="PF12937"/>
    </source>
</evidence>
<organism evidence="3 4">
    <name type="scientific">Mycena albidolilacea</name>
    <dbReference type="NCBI Taxonomy" id="1033008"/>
    <lineage>
        <taxon>Eukaryota</taxon>
        <taxon>Fungi</taxon>
        <taxon>Dikarya</taxon>
        <taxon>Basidiomycota</taxon>
        <taxon>Agaricomycotina</taxon>
        <taxon>Agaricomycetes</taxon>
        <taxon>Agaricomycetidae</taxon>
        <taxon>Agaricales</taxon>
        <taxon>Marasmiineae</taxon>
        <taxon>Mycenaceae</taxon>
        <taxon>Mycena</taxon>
    </lineage>
</organism>